<feature type="compositionally biased region" description="Basic and acidic residues" evidence="1">
    <location>
        <begin position="17"/>
        <end position="26"/>
    </location>
</feature>
<accession>A0A383BWK0</accession>
<proteinExistence type="predicted"/>
<feature type="region of interest" description="Disordered" evidence="1">
    <location>
        <begin position="1"/>
        <end position="54"/>
    </location>
</feature>
<evidence type="ECO:0000313" key="2">
    <source>
        <dbReference type="EMBL" id="SVE24200.1"/>
    </source>
</evidence>
<organism evidence="2">
    <name type="scientific">marine metagenome</name>
    <dbReference type="NCBI Taxonomy" id="408172"/>
    <lineage>
        <taxon>unclassified sequences</taxon>
        <taxon>metagenomes</taxon>
        <taxon>ecological metagenomes</taxon>
    </lineage>
</organism>
<feature type="compositionally biased region" description="Basic and acidic residues" evidence="1">
    <location>
        <begin position="1"/>
        <end position="10"/>
    </location>
</feature>
<feature type="non-terminal residue" evidence="2">
    <location>
        <position position="152"/>
    </location>
</feature>
<sequence>MDKSKGRWSEDITITSRESDEYDIPHSDAYYDYTRNDPNAKNPFTDPKDRARAERVVGGGNTAVDKDLEWIEKSGGFEWTPGSPWPPSVPDEDDGLDYEVNYYDDYMATVDDQYSHHFGQNTVPPYITTEFKYNENEILKIAEEYIAKTYTL</sequence>
<protein>
    <submittedName>
        <fullName evidence="2">Uncharacterized protein</fullName>
    </submittedName>
</protein>
<dbReference type="AlphaFoldDB" id="A0A383BWK0"/>
<evidence type="ECO:0000256" key="1">
    <source>
        <dbReference type="SAM" id="MobiDB-lite"/>
    </source>
</evidence>
<reference evidence="2" key="1">
    <citation type="submission" date="2018-05" db="EMBL/GenBank/DDBJ databases">
        <authorList>
            <person name="Lanie J.A."/>
            <person name="Ng W.-L."/>
            <person name="Kazmierczak K.M."/>
            <person name="Andrzejewski T.M."/>
            <person name="Davidsen T.M."/>
            <person name="Wayne K.J."/>
            <person name="Tettelin H."/>
            <person name="Glass J.I."/>
            <person name="Rusch D."/>
            <person name="Podicherti R."/>
            <person name="Tsui H.-C.T."/>
            <person name="Winkler M.E."/>
        </authorList>
    </citation>
    <scope>NUCLEOTIDE SEQUENCE</scope>
</reference>
<dbReference type="EMBL" id="UINC01203785">
    <property type="protein sequence ID" value="SVE24200.1"/>
    <property type="molecule type" value="Genomic_DNA"/>
</dbReference>
<gene>
    <name evidence="2" type="ORF">METZ01_LOCUS477054</name>
</gene>
<name>A0A383BWK0_9ZZZZ</name>